<dbReference type="RefSeq" id="WP_007045173.1">
    <property type="nucleotide sequence ID" value="NZ_AGJL01000059.1"/>
</dbReference>
<comment type="similarity">
    <text evidence="1">Belongs to the UPF0201 family.</text>
</comment>
<evidence type="ECO:0000313" key="2">
    <source>
        <dbReference type="EMBL" id="EHP84149.1"/>
    </source>
</evidence>
<dbReference type="PANTHER" id="PTHR39652">
    <property type="entry name" value="UPF0201 PROTEIN TK1335"/>
    <property type="match status" value="1"/>
</dbReference>
<name>H1L127_9EURY</name>
<gene>
    <name evidence="2" type="ORF">MetfoDRAFT_1751</name>
</gene>
<accession>H1L127</accession>
<sequence>MIVKIKAKVKPTEDKEKVKRAILKIFPKVELEFNEEYSYWEGETKNIDRFKELLRSQAILDAARMVLENGVVGNYTRFFINKQAGYAGNVNFDRDIHGGIEVKIIGEDEDNLMKVIKDIAPRTKNGVIINEDEEYQLREDSE</sequence>
<dbReference type="EMBL" id="AGJL01000059">
    <property type="protein sequence ID" value="EHP84149.1"/>
    <property type="molecule type" value="Genomic_DNA"/>
</dbReference>
<dbReference type="PATRIC" id="fig|647171.4.peg.1690"/>
<keyword evidence="3" id="KW-1185">Reference proteome</keyword>
<dbReference type="Pfam" id="PF01877">
    <property type="entry name" value="RNA_binding"/>
    <property type="match status" value="1"/>
</dbReference>
<reference evidence="2 3" key="1">
    <citation type="submission" date="2011-09" db="EMBL/GenBank/DDBJ databases">
        <title>The draft genome of Methanotorris formicicus Mc-S-70.</title>
        <authorList>
            <consortium name="US DOE Joint Genome Institute (JGI-PGF)"/>
            <person name="Lucas S."/>
            <person name="Han J."/>
            <person name="Lapidus A."/>
            <person name="Cheng J.-F."/>
            <person name="Goodwin L."/>
            <person name="Pitluck S."/>
            <person name="Peters L."/>
            <person name="Land M.L."/>
            <person name="Hauser L."/>
            <person name="Sieprawska-Lupa M."/>
            <person name="Takai K."/>
            <person name="Miyazaki J."/>
            <person name="Whitman W."/>
            <person name="Woyke T.J."/>
        </authorList>
    </citation>
    <scope>NUCLEOTIDE SEQUENCE [LARGE SCALE GENOMIC DNA]</scope>
    <source>
        <strain evidence="2 3">Mc-S-70</strain>
    </source>
</reference>
<dbReference type="PANTHER" id="PTHR39652:SF1">
    <property type="entry name" value="UPF0201 PROTEIN TK1335"/>
    <property type="match status" value="1"/>
</dbReference>
<dbReference type="AlphaFoldDB" id="H1L127"/>
<evidence type="ECO:0000313" key="3">
    <source>
        <dbReference type="Proteomes" id="UP000003706"/>
    </source>
</evidence>
<dbReference type="HAMAP" id="MF_01112">
    <property type="entry name" value="UPF0201"/>
    <property type="match status" value="1"/>
</dbReference>
<proteinExistence type="inferred from homology"/>
<dbReference type="InterPro" id="IPR022803">
    <property type="entry name" value="Ribosomal_uL5_dom_sf"/>
</dbReference>
<dbReference type="Proteomes" id="UP000003706">
    <property type="component" value="Unassembled WGS sequence"/>
</dbReference>
<dbReference type="InterPro" id="IPR002739">
    <property type="entry name" value="PAB1135-like"/>
</dbReference>
<organism evidence="2 3">
    <name type="scientific">Methanotorris formicicus Mc-S-70</name>
    <dbReference type="NCBI Taxonomy" id="647171"/>
    <lineage>
        <taxon>Archaea</taxon>
        <taxon>Methanobacteriati</taxon>
        <taxon>Methanobacteriota</taxon>
        <taxon>Methanomada group</taxon>
        <taxon>Methanococci</taxon>
        <taxon>Methanococcales</taxon>
        <taxon>Methanocaldococcaceae</taxon>
        <taxon>Methanotorris</taxon>
    </lineage>
</organism>
<dbReference type="SUPFAM" id="SSF55282">
    <property type="entry name" value="RL5-like"/>
    <property type="match status" value="1"/>
</dbReference>
<dbReference type="STRING" id="647171.MetfoDRAFT_1751"/>
<evidence type="ECO:0000256" key="1">
    <source>
        <dbReference type="HAMAP-Rule" id="MF_01112"/>
    </source>
</evidence>
<protein>
    <recommendedName>
        <fullName evidence="1">UPF0201 protein MetfoDRAFT_1751</fullName>
    </recommendedName>
</protein>
<dbReference type="OrthoDB" id="7819at2157"/>
<dbReference type="Gene3D" id="3.30.1440.10">
    <property type="match status" value="1"/>
</dbReference>
<comment type="caution">
    <text evidence="2">The sequence shown here is derived from an EMBL/GenBank/DDBJ whole genome shotgun (WGS) entry which is preliminary data.</text>
</comment>